<protein>
    <submittedName>
        <fullName evidence="3">Uncharacterized protein</fullName>
    </submittedName>
</protein>
<reference evidence="3" key="1">
    <citation type="submission" date="2021-01" db="EMBL/GenBank/DDBJ databases">
        <authorList>
            <person name="Corre E."/>
            <person name="Pelletier E."/>
            <person name="Niang G."/>
            <person name="Scheremetjew M."/>
            <person name="Finn R."/>
            <person name="Kale V."/>
            <person name="Holt S."/>
            <person name="Cochrane G."/>
            <person name="Meng A."/>
            <person name="Brown T."/>
            <person name="Cohen L."/>
        </authorList>
    </citation>
    <scope>NUCLEOTIDE SEQUENCE</scope>
    <source>
        <strain evidence="3">Clade-A-BCC118000</strain>
    </source>
</reference>
<dbReference type="EMBL" id="HBDX01000589">
    <property type="protein sequence ID" value="CAD8219816.1"/>
    <property type="molecule type" value="Transcribed_RNA"/>
</dbReference>
<feature type="coiled-coil region" evidence="1">
    <location>
        <begin position="267"/>
        <end position="487"/>
    </location>
</feature>
<name>A0A7R9SZ90_9CHLO</name>
<feature type="region of interest" description="Disordered" evidence="2">
    <location>
        <begin position="702"/>
        <end position="723"/>
    </location>
</feature>
<gene>
    <name evidence="3" type="ORF">OLUC0939_LOCUS535</name>
</gene>
<feature type="compositionally biased region" description="Polar residues" evidence="2">
    <location>
        <begin position="1098"/>
        <end position="1107"/>
    </location>
</feature>
<accession>A0A7R9SZ90</accession>
<sequence>MVATRRAFDEQARLEKKIETLERAAEEAKAKVEEATVKAEREAQDTKKALKAAKKKTQKLEAKLEEQKMETRKWEKYASENLRGEMAESAEKLERASQREIELEDRCSRQESALEAMRGQIEELSSTLEDERKRVQTKTSSQANEVKRLQEELREALDSAATIKEEADLTVESLRAAMEAQVGGGDGNERMNEEIQRLRARVEELSASQVSSTSSDEFARLEEKTIALERLLEGERASKAVLRAEKDEVERCAAAAEASATARDAKTAQLDEQVATLSHQVVNLEQALRKEQELHASSKKKAIDDVRAVRNTSTAAEKAIAAANAAMDSAETRAEQSEQIAREREESIKQLTTQLADAKRREDQLRLELSKSSDSDSQQLKEKQQRIEELSTRVAELETVSKQVDDLKEALRSATAATTAAARSIEESEVELAQERQRAGVAEEKFAQARQAAEEALKSVQERDARIKELTLELQSTSAQVKEARDNMQLISASASSNEEIEKRREVEVQAATSLAKASESRAAGLASQLKIAEDAREEAAKDVDRLKRELSTALNSLKASKSAATRAVQEAVSASGKRAQQLTKELETAKQEHASARSVVTDLEVENKRIKNQYAELEILVAQLKESLQTIERDAETKNHDKLDMEYMRREEDLRAEISDLVLELQEVRDDSMSKIETAERQASALESQIEELEAALIQSRDETRTLSQQSSAKRSDLTQETSELRKKLVEAQEIAATASGATEAVKRRYEARLRDASELAEKQIISLTKDLDNAKRLVELAEKAKAHAQQEAARAADDLKEKDALFEEQLANVRMAVNAVNDEKLALSQQVEEAKAESAAIRKQKDAMENDLVETCSLLEKVSAKANASADEYKITITEMNASTESLKEKLEAEILLAMDLAEEKEIIIRKMETRQDELRAQLDALHEKSSVSTSRVVALESKLKETTAGERERLVVLQTENKRLEKRLKDTWTALQGAHAVVEQTKTAAKDAVRKANTAASRAEKVALKLKQELASARGSRHPLVAVDEGSEPASQSASRTALRPTSTNASPVKPIARGSNNAFDDEMQRASDLLERISRQTSRESSLKDDESTRGGSETSSQAGALGGSFGYRGAMQ</sequence>
<feature type="coiled-coil region" evidence="1">
    <location>
        <begin position="904"/>
        <end position="931"/>
    </location>
</feature>
<feature type="compositionally biased region" description="Polar residues" evidence="2">
    <location>
        <begin position="1036"/>
        <end position="1054"/>
    </location>
</feature>
<dbReference type="SUPFAM" id="SSF57997">
    <property type="entry name" value="Tropomyosin"/>
    <property type="match status" value="1"/>
</dbReference>
<feature type="region of interest" description="Disordered" evidence="2">
    <location>
        <begin position="1017"/>
        <end position="1121"/>
    </location>
</feature>
<keyword evidence="1" id="KW-0175">Coiled coil</keyword>
<feature type="compositionally biased region" description="Basic and acidic residues" evidence="2">
    <location>
        <begin position="1070"/>
        <end position="1097"/>
    </location>
</feature>
<organism evidence="3">
    <name type="scientific">Ostreococcus sp. 'lucimarinus'</name>
    <dbReference type="NCBI Taxonomy" id="242159"/>
    <lineage>
        <taxon>Eukaryota</taxon>
        <taxon>Viridiplantae</taxon>
        <taxon>Chlorophyta</taxon>
        <taxon>Mamiellophyceae</taxon>
        <taxon>Mamiellales</taxon>
        <taxon>Bathycoccaceae</taxon>
        <taxon>Ostreococcus</taxon>
    </lineage>
</organism>
<dbReference type="AlphaFoldDB" id="A0A7R9SZ90"/>
<proteinExistence type="predicted"/>
<feature type="region of interest" description="Disordered" evidence="2">
    <location>
        <begin position="126"/>
        <end position="145"/>
    </location>
</feature>
<evidence type="ECO:0000313" key="3">
    <source>
        <dbReference type="EMBL" id="CAD8219816.1"/>
    </source>
</evidence>
<evidence type="ECO:0000256" key="2">
    <source>
        <dbReference type="SAM" id="MobiDB-lite"/>
    </source>
</evidence>
<evidence type="ECO:0000256" key="1">
    <source>
        <dbReference type="SAM" id="Coils"/>
    </source>
</evidence>